<keyword evidence="3" id="KW-1185">Reference proteome</keyword>
<dbReference type="SUPFAM" id="SSF51445">
    <property type="entry name" value="(Trans)glycosidases"/>
    <property type="match status" value="1"/>
</dbReference>
<dbReference type="InterPro" id="IPR001579">
    <property type="entry name" value="Glyco_hydro_18_chit_AS"/>
</dbReference>
<dbReference type="GO" id="GO:0004553">
    <property type="term" value="F:hydrolase activity, hydrolyzing O-glycosyl compounds"/>
    <property type="evidence" value="ECO:0007669"/>
    <property type="project" value="InterPro"/>
</dbReference>
<sequence>MVFLRTLMLLSLFLLGSVCLGDVAAYDSPYYDSVSRPRENHTCNPTNNATFSDRFLLEGQAMAPASPMIRRRRLSHRPVRKFAIHLTSNDGVVSDLFLGGSSTMRPFGGTVLDGVDLDIEGGASTGCVAFVTEIRSLVSGAS</sequence>
<dbReference type="EMBL" id="KN825031">
    <property type="protein sequence ID" value="KIK95631.1"/>
    <property type="molecule type" value="Genomic_DNA"/>
</dbReference>
<feature type="signal peptide" evidence="1">
    <location>
        <begin position="1"/>
        <end position="25"/>
    </location>
</feature>
<dbReference type="AlphaFoldDB" id="A0A0D0DZ28"/>
<gene>
    <name evidence="2" type="ORF">PAXRUDRAFT_25431</name>
</gene>
<proteinExistence type="predicted"/>
<feature type="chain" id="PRO_5002225958" evidence="1">
    <location>
        <begin position="26"/>
        <end position="142"/>
    </location>
</feature>
<evidence type="ECO:0000313" key="2">
    <source>
        <dbReference type="EMBL" id="KIK95631.1"/>
    </source>
</evidence>
<evidence type="ECO:0000256" key="1">
    <source>
        <dbReference type="SAM" id="SignalP"/>
    </source>
</evidence>
<dbReference type="InterPro" id="IPR017853">
    <property type="entry name" value="GH"/>
</dbReference>
<keyword evidence="2" id="KW-0378">Hydrolase</keyword>
<protein>
    <submittedName>
        <fullName evidence="2">Glycoside hydrolase family 18 protein</fullName>
    </submittedName>
</protein>
<dbReference type="OrthoDB" id="6020543at2759"/>
<dbReference type="PROSITE" id="PS01095">
    <property type="entry name" value="GH18_1"/>
    <property type="match status" value="1"/>
</dbReference>
<dbReference type="STRING" id="930991.A0A0D0DZ28"/>
<dbReference type="Proteomes" id="UP000054538">
    <property type="component" value="Unassembled WGS sequence"/>
</dbReference>
<dbReference type="HOGENOM" id="CLU_1816409_0_0_1"/>
<accession>A0A0D0DZ28</accession>
<reference evidence="3" key="2">
    <citation type="submission" date="2015-01" db="EMBL/GenBank/DDBJ databases">
        <title>Evolutionary Origins and Diversification of the Mycorrhizal Mutualists.</title>
        <authorList>
            <consortium name="DOE Joint Genome Institute"/>
            <consortium name="Mycorrhizal Genomics Consortium"/>
            <person name="Kohler A."/>
            <person name="Kuo A."/>
            <person name="Nagy L.G."/>
            <person name="Floudas D."/>
            <person name="Copeland A."/>
            <person name="Barry K.W."/>
            <person name="Cichocki N."/>
            <person name="Veneault-Fourrey C."/>
            <person name="LaButti K."/>
            <person name="Lindquist E.A."/>
            <person name="Lipzen A."/>
            <person name="Lundell T."/>
            <person name="Morin E."/>
            <person name="Murat C."/>
            <person name="Riley R."/>
            <person name="Ohm R."/>
            <person name="Sun H."/>
            <person name="Tunlid A."/>
            <person name="Henrissat B."/>
            <person name="Grigoriev I.V."/>
            <person name="Hibbett D.S."/>
            <person name="Martin F."/>
        </authorList>
    </citation>
    <scope>NUCLEOTIDE SEQUENCE [LARGE SCALE GENOMIC DNA]</scope>
    <source>
        <strain evidence="3">Ve08.2h10</strain>
    </source>
</reference>
<dbReference type="GO" id="GO:0005975">
    <property type="term" value="P:carbohydrate metabolic process"/>
    <property type="evidence" value="ECO:0007669"/>
    <property type="project" value="InterPro"/>
</dbReference>
<dbReference type="Gene3D" id="3.20.20.80">
    <property type="entry name" value="Glycosidases"/>
    <property type="match status" value="1"/>
</dbReference>
<name>A0A0D0DZ28_9AGAM</name>
<dbReference type="InParanoid" id="A0A0D0DZ28"/>
<organism evidence="2 3">
    <name type="scientific">Paxillus rubicundulus Ve08.2h10</name>
    <dbReference type="NCBI Taxonomy" id="930991"/>
    <lineage>
        <taxon>Eukaryota</taxon>
        <taxon>Fungi</taxon>
        <taxon>Dikarya</taxon>
        <taxon>Basidiomycota</taxon>
        <taxon>Agaricomycotina</taxon>
        <taxon>Agaricomycetes</taxon>
        <taxon>Agaricomycetidae</taxon>
        <taxon>Boletales</taxon>
        <taxon>Paxilineae</taxon>
        <taxon>Paxillaceae</taxon>
        <taxon>Paxillus</taxon>
    </lineage>
</organism>
<reference evidence="2 3" key="1">
    <citation type="submission" date="2014-04" db="EMBL/GenBank/DDBJ databases">
        <authorList>
            <consortium name="DOE Joint Genome Institute"/>
            <person name="Kuo A."/>
            <person name="Kohler A."/>
            <person name="Jargeat P."/>
            <person name="Nagy L.G."/>
            <person name="Floudas D."/>
            <person name="Copeland A."/>
            <person name="Barry K.W."/>
            <person name="Cichocki N."/>
            <person name="Veneault-Fourrey C."/>
            <person name="LaButti K."/>
            <person name="Lindquist E.A."/>
            <person name="Lipzen A."/>
            <person name="Lundell T."/>
            <person name="Morin E."/>
            <person name="Murat C."/>
            <person name="Sun H."/>
            <person name="Tunlid A."/>
            <person name="Henrissat B."/>
            <person name="Grigoriev I.V."/>
            <person name="Hibbett D.S."/>
            <person name="Martin F."/>
            <person name="Nordberg H.P."/>
            <person name="Cantor M.N."/>
            <person name="Hua S.X."/>
        </authorList>
    </citation>
    <scope>NUCLEOTIDE SEQUENCE [LARGE SCALE GENOMIC DNA]</scope>
    <source>
        <strain evidence="2 3">Ve08.2h10</strain>
    </source>
</reference>
<keyword evidence="1" id="KW-0732">Signal</keyword>
<evidence type="ECO:0000313" key="3">
    <source>
        <dbReference type="Proteomes" id="UP000054538"/>
    </source>
</evidence>